<organism evidence="2 3">
    <name type="scientific">Pseudokineococcus basanitobsidens</name>
    <dbReference type="NCBI Taxonomy" id="1926649"/>
    <lineage>
        <taxon>Bacteria</taxon>
        <taxon>Bacillati</taxon>
        <taxon>Actinomycetota</taxon>
        <taxon>Actinomycetes</taxon>
        <taxon>Kineosporiales</taxon>
        <taxon>Kineosporiaceae</taxon>
        <taxon>Pseudokineococcus</taxon>
    </lineage>
</organism>
<name>A0ABU8RN37_9ACTN</name>
<dbReference type="EMBL" id="JBBIAA010000024">
    <property type="protein sequence ID" value="MEJ5946475.1"/>
    <property type="molecule type" value="Genomic_DNA"/>
</dbReference>
<sequence length="88" mass="9625">MSSSTPREQRFRLLYDELRPQLLRFVRLRAGPGEAEDVVADTFLVVWRRLEDVPPDLGDARAWVYGITATPCSTGSVASAAAAPSGYA</sequence>
<gene>
    <name evidence="2" type="ORF">WDZ17_14350</name>
</gene>
<feature type="domain" description="RNA polymerase sigma-70 region 2" evidence="1">
    <location>
        <begin position="14"/>
        <end position="68"/>
    </location>
</feature>
<dbReference type="InterPro" id="IPR007627">
    <property type="entry name" value="RNA_pol_sigma70_r2"/>
</dbReference>
<proteinExistence type="predicted"/>
<dbReference type="Proteomes" id="UP001387100">
    <property type="component" value="Unassembled WGS sequence"/>
</dbReference>
<reference evidence="2 3" key="1">
    <citation type="journal article" date="2017" name="Int. J. Syst. Evol. Microbiol.">
        <title>Pseudokineococcus basanitobsidens sp. nov., isolated from volcanic rock.</title>
        <authorList>
            <person name="Lee D.W."/>
            <person name="Park M.Y."/>
            <person name="Kim J.J."/>
            <person name="Kim B.S."/>
        </authorList>
    </citation>
    <scope>NUCLEOTIDE SEQUENCE [LARGE SCALE GENOMIC DNA]</scope>
    <source>
        <strain evidence="2 3">DSM 103726</strain>
    </source>
</reference>
<keyword evidence="3" id="KW-1185">Reference proteome</keyword>
<evidence type="ECO:0000259" key="1">
    <source>
        <dbReference type="Pfam" id="PF04542"/>
    </source>
</evidence>
<protein>
    <submittedName>
        <fullName evidence="2">Sigma factor</fullName>
    </submittedName>
</protein>
<dbReference type="SUPFAM" id="SSF88946">
    <property type="entry name" value="Sigma2 domain of RNA polymerase sigma factors"/>
    <property type="match status" value="1"/>
</dbReference>
<accession>A0ABU8RN37</accession>
<evidence type="ECO:0000313" key="3">
    <source>
        <dbReference type="Proteomes" id="UP001387100"/>
    </source>
</evidence>
<evidence type="ECO:0000313" key="2">
    <source>
        <dbReference type="EMBL" id="MEJ5946475.1"/>
    </source>
</evidence>
<dbReference type="RefSeq" id="WP_339575858.1">
    <property type="nucleotide sequence ID" value="NZ_JBBIAA010000024.1"/>
</dbReference>
<comment type="caution">
    <text evidence="2">The sequence shown here is derived from an EMBL/GenBank/DDBJ whole genome shotgun (WGS) entry which is preliminary data.</text>
</comment>
<dbReference type="Pfam" id="PF04542">
    <property type="entry name" value="Sigma70_r2"/>
    <property type="match status" value="1"/>
</dbReference>
<dbReference type="Gene3D" id="1.10.1740.10">
    <property type="match status" value="1"/>
</dbReference>
<dbReference type="InterPro" id="IPR013325">
    <property type="entry name" value="RNA_pol_sigma_r2"/>
</dbReference>